<reference evidence="7 8" key="1">
    <citation type="submission" date="2020-08" db="EMBL/GenBank/DDBJ databases">
        <title>Genomic Encyclopedia of Type Strains, Phase IV (KMG-IV): sequencing the most valuable type-strain genomes for metagenomic binning, comparative biology and taxonomic classification.</title>
        <authorList>
            <person name="Goeker M."/>
        </authorList>
    </citation>
    <scope>NUCLEOTIDE SEQUENCE [LARGE SCALE GENOMIC DNA]</scope>
    <source>
        <strain evidence="7 8">DSM 101730</strain>
    </source>
</reference>
<keyword evidence="8" id="KW-1185">Reference proteome</keyword>
<organism evidence="7 8">
    <name type="scientific">Amaricoccus macauensis</name>
    <dbReference type="NCBI Taxonomy" id="57001"/>
    <lineage>
        <taxon>Bacteria</taxon>
        <taxon>Pseudomonadati</taxon>
        <taxon>Pseudomonadota</taxon>
        <taxon>Alphaproteobacteria</taxon>
        <taxon>Rhodobacterales</taxon>
        <taxon>Paracoccaceae</taxon>
        <taxon>Amaricoccus</taxon>
    </lineage>
</organism>
<keyword evidence="5" id="KW-0106">Calcium</keyword>
<dbReference type="PANTHER" id="PTHR34218:SF4">
    <property type="entry name" value="ACYL-HOMOSERINE LACTONE ACYLASE QUIP"/>
    <property type="match status" value="1"/>
</dbReference>
<evidence type="ECO:0000256" key="3">
    <source>
        <dbReference type="ARBA" id="ARBA00023145"/>
    </source>
</evidence>
<dbReference type="InterPro" id="IPR043146">
    <property type="entry name" value="Penicillin_amidase_N_B-knob"/>
</dbReference>
<dbReference type="Gene3D" id="2.30.120.10">
    <property type="match status" value="1"/>
</dbReference>
<feature type="signal peptide" evidence="6">
    <location>
        <begin position="1"/>
        <end position="26"/>
    </location>
</feature>
<keyword evidence="6" id="KW-0732">Signal</keyword>
<evidence type="ECO:0000256" key="5">
    <source>
        <dbReference type="PIRSR" id="PIRSR001227-2"/>
    </source>
</evidence>
<dbReference type="RefSeq" id="WP_246399485.1">
    <property type="nucleotide sequence ID" value="NZ_JACHFM010000001.1"/>
</dbReference>
<evidence type="ECO:0000313" key="7">
    <source>
        <dbReference type="EMBL" id="MBB5220692.1"/>
    </source>
</evidence>
<proteinExistence type="inferred from homology"/>
<dbReference type="SUPFAM" id="SSF56235">
    <property type="entry name" value="N-terminal nucleophile aminohydrolases (Ntn hydrolases)"/>
    <property type="match status" value="1"/>
</dbReference>
<dbReference type="AlphaFoldDB" id="A0A840SMY1"/>
<keyword evidence="2 7" id="KW-0378">Hydrolase</keyword>
<evidence type="ECO:0000256" key="6">
    <source>
        <dbReference type="SAM" id="SignalP"/>
    </source>
</evidence>
<dbReference type="Pfam" id="PF01804">
    <property type="entry name" value="Penicil_amidase"/>
    <property type="match status" value="1"/>
</dbReference>
<name>A0A840SMY1_9RHOB</name>
<dbReference type="Gene3D" id="1.10.287.150">
    <property type="match status" value="1"/>
</dbReference>
<dbReference type="EMBL" id="JACHFM010000001">
    <property type="protein sequence ID" value="MBB5220692.1"/>
    <property type="molecule type" value="Genomic_DNA"/>
</dbReference>
<comment type="similarity">
    <text evidence="1">Belongs to the peptidase S45 family.</text>
</comment>
<dbReference type="GO" id="GO:0046872">
    <property type="term" value="F:metal ion binding"/>
    <property type="evidence" value="ECO:0007669"/>
    <property type="project" value="UniProtKB-KW"/>
</dbReference>
<accession>A0A840SMY1</accession>
<dbReference type="InterPro" id="IPR014395">
    <property type="entry name" value="Pen/GL7ACA/AHL_acylase"/>
</dbReference>
<dbReference type="Gene3D" id="1.10.1400.10">
    <property type="match status" value="1"/>
</dbReference>
<dbReference type="PIRSF" id="PIRSF001227">
    <property type="entry name" value="Pen_acylase"/>
    <property type="match status" value="1"/>
</dbReference>
<feature type="binding site" evidence="5">
    <location>
        <position position="175"/>
    </location>
    <ligand>
        <name>Ca(2+)</name>
        <dbReference type="ChEBI" id="CHEBI:29108"/>
    </ligand>
</feature>
<feature type="binding site" evidence="5">
    <location>
        <position position="328"/>
    </location>
    <ligand>
        <name>Ca(2+)</name>
        <dbReference type="ChEBI" id="CHEBI:29108"/>
    </ligand>
</feature>
<evidence type="ECO:0000256" key="1">
    <source>
        <dbReference type="ARBA" id="ARBA00006586"/>
    </source>
</evidence>
<dbReference type="EC" id="3.5.1.11" evidence="7"/>
<dbReference type="InterPro" id="IPR002692">
    <property type="entry name" value="S45"/>
</dbReference>
<dbReference type="InterPro" id="IPR043147">
    <property type="entry name" value="Penicillin_amidase_A-knob"/>
</dbReference>
<evidence type="ECO:0000256" key="4">
    <source>
        <dbReference type="PIRSR" id="PIRSR001227-1"/>
    </source>
</evidence>
<dbReference type="Gene3D" id="1.10.439.10">
    <property type="entry name" value="Penicillin Amidohydrolase, domain 1"/>
    <property type="match status" value="1"/>
</dbReference>
<feature type="chain" id="PRO_5032615993" evidence="6">
    <location>
        <begin position="27"/>
        <end position="792"/>
    </location>
</feature>
<dbReference type="PANTHER" id="PTHR34218">
    <property type="entry name" value="PEPTIDASE S45 PENICILLIN AMIDASE"/>
    <property type="match status" value="1"/>
</dbReference>
<feature type="binding site" evidence="5">
    <location>
        <position position="331"/>
    </location>
    <ligand>
        <name>Ca(2+)</name>
        <dbReference type="ChEBI" id="CHEBI:29108"/>
    </ligand>
</feature>
<dbReference type="Gene3D" id="3.60.20.10">
    <property type="entry name" value="Glutamine Phosphoribosylpyrophosphate, subunit 1, domain 1"/>
    <property type="match status" value="1"/>
</dbReference>
<comment type="cofactor">
    <cofactor evidence="5">
        <name>Ca(2+)</name>
        <dbReference type="ChEBI" id="CHEBI:29108"/>
    </cofactor>
    <text evidence="5">Binds 1 Ca(2+) ion per dimer.</text>
</comment>
<evidence type="ECO:0000256" key="2">
    <source>
        <dbReference type="ARBA" id="ARBA00022801"/>
    </source>
</evidence>
<comment type="caution">
    <text evidence="7">The sequence shown here is derived from an EMBL/GenBank/DDBJ whole genome shotgun (WGS) entry which is preliminary data.</text>
</comment>
<dbReference type="InterPro" id="IPR029055">
    <property type="entry name" value="Ntn_hydrolases_N"/>
</dbReference>
<evidence type="ECO:0000313" key="8">
    <source>
        <dbReference type="Proteomes" id="UP000549457"/>
    </source>
</evidence>
<sequence>MPVTARAMRRLLIPLVLGLVPIAANAASDVKILRDDWGIPHVYADDVYGLYAGFGYTVAEDRLFQMEMARHSVLGTVSSILGADHVAYDTKTRAFFDQAKIREQVEALPPEQRDILRGYAAGYNKRLAEVMADKANLLPKQFTDFGFEPTEWTDFDVAMIYTGTMAGRFSGNSTELNNAKVLNSLVAKHGEEKGREIFNQIFWIEDPLAPTTVPEGGQYQQKAEAPAQPAPIDATRFAGLADLGIDGGDDDRPRASNLWILGPKKTIDGSTILVNGPQFGNFNPSYVFSIGLHGAGFDLTGNTPFAVPNVLFGTNGTIAWGSTAGPLDVNDYVQLELNPENEHQYRHDGGWVDMALRKETLKVKGAEDIALDVWETEYGVVTVFDAEHDRAFAFHRAWEGYEIQTLMAWIRSTQAQSYDEWLGAAKDVATTINWYYADRDGNIGYVSPGYLPVRPEGQDLRIPVTGDGSMDWQGTRPFAEVPKTYNPDQGWIANWNNRSGKGVISTVEGSPWSSADRVVEIMSRIEAKDRFSPEETWNILPETSFVDVNARYFVPRILEAAASLPADDPRQPMLAALRDWDTRQIRNADGKATSPAVAILRHWMDTMVADVILDDAPDIPAKVMQVRIALPSALLNNALLGEDSGVPQTYDFFNGADPDTVVLAALDKTRTALAAEYGSEDVATWLAPLDQHVFLTDNYLGIPQAGADETLAVSTSMNRGTQNDMVRFLDGKVSFCAVTPPGQSGFIAPDGTKSPHYEDQLQLYADFGCRPQAFYQQDVEKAAVSEMTFTIE</sequence>
<keyword evidence="3" id="KW-0865">Zymogen</keyword>
<keyword evidence="5" id="KW-0479">Metal-binding</keyword>
<dbReference type="GO" id="GO:0017000">
    <property type="term" value="P:antibiotic biosynthetic process"/>
    <property type="evidence" value="ECO:0007669"/>
    <property type="project" value="InterPro"/>
</dbReference>
<gene>
    <name evidence="7" type="ORF">HNP73_000613</name>
</gene>
<protein>
    <submittedName>
        <fullName evidence="7">Penicillin amidase</fullName>
        <ecNumber evidence="7">3.5.1.11</ecNumber>
    </submittedName>
</protein>
<dbReference type="GO" id="GO:0008953">
    <property type="term" value="F:penicillin amidase activity"/>
    <property type="evidence" value="ECO:0007669"/>
    <property type="project" value="UniProtKB-EC"/>
</dbReference>
<feature type="active site" description="Nucleophile" evidence="4">
    <location>
        <position position="256"/>
    </location>
</feature>
<dbReference type="InterPro" id="IPR023343">
    <property type="entry name" value="Penicillin_amidase_dom1"/>
</dbReference>
<dbReference type="Proteomes" id="UP000549457">
    <property type="component" value="Unassembled WGS sequence"/>
</dbReference>